<dbReference type="Proteomes" id="UP000177040">
    <property type="component" value="Unassembled WGS sequence"/>
</dbReference>
<dbReference type="EMBL" id="MFQH01000003">
    <property type="protein sequence ID" value="OGH78686.1"/>
    <property type="molecule type" value="Genomic_DNA"/>
</dbReference>
<sequence>MIRFFKKIFSPVKDISTSSTQASAGEFFRTASEAEKRKLIMGAINGANEDQRKLIERYNQS</sequence>
<name>A0A1F6N3W6_9BACT</name>
<accession>A0A1F6N3W6</accession>
<proteinExistence type="predicted"/>
<gene>
    <name evidence="1" type="ORF">A2983_04260</name>
</gene>
<comment type="caution">
    <text evidence="1">The sequence shown here is derived from an EMBL/GenBank/DDBJ whole genome shotgun (WGS) entry which is preliminary data.</text>
</comment>
<organism evidence="1 2">
    <name type="scientific">Candidatus Magasanikbacteria bacterium RIFCSPLOWO2_01_FULL_40_15</name>
    <dbReference type="NCBI Taxonomy" id="1798686"/>
    <lineage>
        <taxon>Bacteria</taxon>
        <taxon>Candidatus Magasanikiibacteriota</taxon>
    </lineage>
</organism>
<reference evidence="1 2" key="1">
    <citation type="journal article" date="2016" name="Nat. Commun.">
        <title>Thousands of microbial genomes shed light on interconnected biogeochemical processes in an aquifer system.</title>
        <authorList>
            <person name="Anantharaman K."/>
            <person name="Brown C.T."/>
            <person name="Hug L.A."/>
            <person name="Sharon I."/>
            <person name="Castelle C.J."/>
            <person name="Probst A.J."/>
            <person name="Thomas B.C."/>
            <person name="Singh A."/>
            <person name="Wilkins M.J."/>
            <person name="Karaoz U."/>
            <person name="Brodie E.L."/>
            <person name="Williams K.H."/>
            <person name="Hubbard S.S."/>
            <person name="Banfield J.F."/>
        </authorList>
    </citation>
    <scope>NUCLEOTIDE SEQUENCE [LARGE SCALE GENOMIC DNA]</scope>
</reference>
<dbReference type="AlphaFoldDB" id="A0A1F6N3W6"/>
<protein>
    <submittedName>
        <fullName evidence="1">Uncharacterized protein</fullName>
    </submittedName>
</protein>
<evidence type="ECO:0000313" key="1">
    <source>
        <dbReference type="EMBL" id="OGH78686.1"/>
    </source>
</evidence>
<evidence type="ECO:0000313" key="2">
    <source>
        <dbReference type="Proteomes" id="UP000177040"/>
    </source>
</evidence>